<reference evidence="1 2" key="1">
    <citation type="submission" date="2019-06" db="EMBL/GenBank/DDBJ databases">
        <title>Genomic Encyclopedia of Type Strains, Phase IV (KMG-V): Genome sequencing to study the core and pangenomes of soil and plant-associated prokaryotes.</title>
        <authorList>
            <person name="Whitman W."/>
        </authorList>
    </citation>
    <scope>NUCLEOTIDE SEQUENCE [LARGE SCALE GENOMIC DNA]</scope>
    <source>
        <strain evidence="1 2">BR 510</strain>
    </source>
</reference>
<protein>
    <submittedName>
        <fullName evidence="1">Uncharacterized protein</fullName>
    </submittedName>
</protein>
<sequence>MQTHDLGQGWFINIFEAHDQRERAFATVRNPEKGQRIDLPSDSFDRLRDILKSTNDA</sequence>
<accession>A0A560CXL1</accession>
<evidence type="ECO:0000313" key="1">
    <source>
        <dbReference type="EMBL" id="TWA89593.1"/>
    </source>
</evidence>
<dbReference type="EMBL" id="VITK01000019">
    <property type="protein sequence ID" value="TWA89593.1"/>
    <property type="molecule type" value="Genomic_DNA"/>
</dbReference>
<name>A0A560CXL1_9BRAD</name>
<organism evidence="1 2">
    <name type="scientific">Bradyrhizobium stylosanthis</name>
    <dbReference type="NCBI Taxonomy" id="1803665"/>
    <lineage>
        <taxon>Bacteria</taxon>
        <taxon>Pseudomonadati</taxon>
        <taxon>Pseudomonadota</taxon>
        <taxon>Alphaproteobacteria</taxon>
        <taxon>Hyphomicrobiales</taxon>
        <taxon>Nitrobacteraceae</taxon>
        <taxon>Bradyrhizobium</taxon>
    </lineage>
</organism>
<proteinExistence type="predicted"/>
<comment type="caution">
    <text evidence="1">The sequence shown here is derived from an EMBL/GenBank/DDBJ whole genome shotgun (WGS) entry which is preliminary data.</text>
</comment>
<dbReference type="AlphaFoldDB" id="A0A560CXL1"/>
<dbReference type="RefSeq" id="WP_186467816.1">
    <property type="nucleotide sequence ID" value="NZ_VITK01000019.1"/>
</dbReference>
<dbReference type="Proteomes" id="UP000319949">
    <property type="component" value="Unassembled WGS sequence"/>
</dbReference>
<evidence type="ECO:0000313" key="2">
    <source>
        <dbReference type="Proteomes" id="UP000319949"/>
    </source>
</evidence>
<keyword evidence="2" id="KW-1185">Reference proteome</keyword>
<gene>
    <name evidence="1" type="ORF">FBZ96_11961</name>
</gene>